<keyword evidence="2" id="KW-1185">Reference proteome</keyword>
<organism evidence="1 2">
    <name type="scientific">Amycolatopsis magusensis</name>
    <dbReference type="NCBI Taxonomy" id="882444"/>
    <lineage>
        <taxon>Bacteria</taxon>
        <taxon>Bacillati</taxon>
        <taxon>Actinomycetota</taxon>
        <taxon>Actinomycetes</taxon>
        <taxon>Pseudonocardiales</taxon>
        <taxon>Pseudonocardiaceae</taxon>
        <taxon>Amycolatopsis</taxon>
    </lineage>
</organism>
<sequence length="57" mass="5791">MITQTVTASRPVWSFLEAQVLGEVGDVGAGVLAVTITNGRTDHLEHGLASDVVGSGA</sequence>
<name>A0ABS4PVH2_9PSEU</name>
<reference evidence="1 2" key="1">
    <citation type="submission" date="2021-03" db="EMBL/GenBank/DDBJ databases">
        <title>Sequencing the genomes of 1000 actinobacteria strains.</title>
        <authorList>
            <person name="Klenk H.-P."/>
        </authorList>
    </citation>
    <scope>NUCLEOTIDE SEQUENCE [LARGE SCALE GENOMIC DNA]</scope>
    <source>
        <strain evidence="1 2">DSM 45510</strain>
    </source>
</reference>
<evidence type="ECO:0000313" key="2">
    <source>
        <dbReference type="Proteomes" id="UP000741013"/>
    </source>
</evidence>
<accession>A0ABS4PVH2</accession>
<gene>
    <name evidence="1" type="ORF">JOM49_004369</name>
</gene>
<dbReference type="EMBL" id="JAGGMS010000001">
    <property type="protein sequence ID" value="MBP2182843.1"/>
    <property type="molecule type" value="Genomic_DNA"/>
</dbReference>
<proteinExistence type="predicted"/>
<protein>
    <submittedName>
        <fullName evidence="1">Uncharacterized protein</fullName>
    </submittedName>
</protein>
<dbReference type="RefSeq" id="WP_209666093.1">
    <property type="nucleotide sequence ID" value="NZ_JAGGMS010000001.1"/>
</dbReference>
<dbReference type="Proteomes" id="UP000741013">
    <property type="component" value="Unassembled WGS sequence"/>
</dbReference>
<evidence type="ECO:0000313" key="1">
    <source>
        <dbReference type="EMBL" id="MBP2182843.1"/>
    </source>
</evidence>
<comment type="caution">
    <text evidence="1">The sequence shown here is derived from an EMBL/GenBank/DDBJ whole genome shotgun (WGS) entry which is preliminary data.</text>
</comment>